<sequence length="672" mass="77375">MMDIQNIENLNTDNDDQNDYSCGRLLRKQKTDKKICAKDERNASIRKVQQILQKGESDRTSDELQTLKQYSDAVEEVKSRWKRRDAAKKRLEEFEEPFDKLTEKCQILAQAIAQSQHLVIYTGAGISTAAKIPDYRGTNGIWTRLQQGKEIGNHDLSQAEPTFTHMALFELYRRNILKYVVSQNCDGLHLRSGLPKSALSELHGNMYIEVCKNCKPIKEYWRLFDVTQNTARYAHKTTRKCYKCNSPLVDTIVHFGERGSLQWPMNWSGACKNAKRATTIVCLGSSLKVLKKYPWLWQMDKPVKKRPNLYIVNLQWTPKDECANVKINGKCDLVMQIVMQRLGITVPLYDREKDPIFYHASTLCELEFHTSTQPELVRIKYENLKSESKNEDNDLFVSHCDRKYPISFKDCNSSIPSRQTNYGDCDNISNITTSAIVNSTCNSSIQSLPSAMKPADSCLLPPKTNNTSFTIDNILDKPLDIIPKFPIQNNCINVDVVSQAWLKYYHLSNILLHNQMFGYQDLPCYPFQTSLLYSGLHSIITPTAFIRDTYTINPIQSQTNQVLNTPYVPLCDFCKKHYEATSCLFYPKTKSEFLTMENRFSKSENIKKPLVCTCCDYSTDEDMCIEENGIPCDKIKKIDDKTLKNSEKDQNKKIQAGWFGKGYKKGKRLKRR</sequence>
<gene>
    <name evidence="1" type="ORF">MML48_1g10722</name>
</gene>
<comment type="caution">
    <text evidence="1">The sequence shown here is derived from an EMBL/GenBank/DDBJ whole genome shotgun (WGS) entry which is preliminary data.</text>
</comment>
<proteinExistence type="predicted"/>
<evidence type="ECO:0000313" key="2">
    <source>
        <dbReference type="Proteomes" id="UP001056778"/>
    </source>
</evidence>
<name>A0ACB9TU60_HOLOL</name>
<evidence type="ECO:0000313" key="1">
    <source>
        <dbReference type="EMBL" id="KAI4470422.1"/>
    </source>
</evidence>
<protein>
    <submittedName>
        <fullName evidence="1">Nad-dependent protein deacetylase sirtuin-(6/7) family member</fullName>
    </submittedName>
</protein>
<organism evidence="1 2">
    <name type="scientific">Holotrichia oblita</name>
    <name type="common">Chafer beetle</name>
    <dbReference type="NCBI Taxonomy" id="644536"/>
    <lineage>
        <taxon>Eukaryota</taxon>
        <taxon>Metazoa</taxon>
        <taxon>Ecdysozoa</taxon>
        <taxon>Arthropoda</taxon>
        <taxon>Hexapoda</taxon>
        <taxon>Insecta</taxon>
        <taxon>Pterygota</taxon>
        <taxon>Neoptera</taxon>
        <taxon>Endopterygota</taxon>
        <taxon>Coleoptera</taxon>
        <taxon>Polyphaga</taxon>
        <taxon>Scarabaeiformia</taxon>
        <taxon>Scarabaeidae</taxon>
        <taxon>Melolonthinae</taxon>
        <taxon>Holotrichia</taxon>
    </lineage>
</organism>
<reference evidence="1" key="1">
    <citation type="submission" date="2022-04" db="EMBL/GenBank/DDBJ databases">
        <title>Chromosome-scale genome assembly of Holotrichia oblita Faldermann.</title>
        <authorList>
            <person name="Rongchong L."/>
        </authorList>
    </citation>
    <scope>NUCLEOTIDE SEQUENCE</scope>
    <source>
        <strain evidence="1">81SQS9</strain>
    </source>
</reference>
<dbReference type="EMBL" id="CM043015">
    <property type="protein sequence ID" value="KAI4470422.1"/>
    <property type="molecule type" value="Genomic_DNA"/>
</dbReference>
<keyword evidence="2" id="KW-1185">Reference proteome</keyword>
<dbReference type="Proteomes" id="UP001056778">
    <property type="component" value="Chromosome 1"/>
</dbReference>
<accession>A0ACB9TU60</accession>